<dbReference type="GO" id="GO:0000774">
    <property type="term" value="F:adenyl-nucleotide exchange factor activity"/>
    <property type="evidence" value="ECO:0007669"/>
    <property type="project" value="TreeGrafter"/>
</dbReference>
<evidence type="ECO:0000256" key="3">
    <source>
        <dbReference type="SAM" id="MobiDB-lite"/>
    </source>
</evidence>
<name>A0A397TIV2_9GLOM</name>
<dbReference type="STRING" id="658196.A0A397TIV2"/>
<keyword evidence="2" id="KW-0677">Repeat</keyword>
<evidence type="ECO:0000259" key="4">
    <source>
        <dbReference type="Pfam" id="PF08609"/>
    </source>
</evidence>
<dbReference type="Gene3D" id="1.25.10.10">
    <property type="entry name" value="Leucine-rich Repeat Variant"/>
    <property type="match status" value="1"/>
</dbReference>
<evidence type="ECO:0000256" key="2">
    <source>
        <dbReference type="ARBA" id="ARBA00022737"/>
    </source>
</evidence>
<comment type="caution">
    <text evidence="5">The sequence shown here is derived from an EMBL/GenBank/DDBJ whole genome shotgun (WGS) entry which is preliminary data.</text>
</comment>
<reference evidence="5 6" key="1">
    <citation type="submission" date="2018-06" db="EMBL/GenBank/DDBJ databases">
        <title>Comparative genomics reveals the genomic features of Rhizophagus irregularis, R. cerebriforme, R. diaphanum and Gigaspora rosea, and their symbiotic lifestyle signature.</title>
        <authorList>
            <person name="Morin E."/>
            <person name="San Clemente H."/>
            <person name="Chen E.C.H."/>
            <person name="De La Providencia I."/>
            <person name="Hainaut M."/>
            <person name="Kuo A."/>
            <person name="Kohler A."/>
            <person name="Murat C."/>
            <person name="Tang N."/>
            <person name="Roy S."/>
            <person name="Loubradou J."/>
            <person name="Henrissat B."/>
            <person name="Grigoriev I.V."/>
            <person name="Corradi N."/>
            <person name="Roux C."/>
            <person name="Martin F.M."/>
        </authorList>
    </citation>
    <scope>NUCLEOTIDE SEQUENCE [LARGE SCALE GENOMIC DNA]</scope>
    <source>
        <strain evidence="5 6">DAOM 227022</strain>
    </source>
</reference>
<dbReference type="Proteomes" id="UP000265703">
    <property type="component" value="Unassembled WGS sequence"/>
</dbReference>
<dbReference type="OrthoDB" id="10250458at2759"/>
<dbReference type="AlphaFoldDB" id="A0A397TIV2"/>
<dbReference type="PANTHER" id="PTHR19316:SF18">
    <property type="entry name" value="HSP70-BINDING PROTEIN 1"/>
    <property type="match status" value="1"/>
</dbReference>
<evidence type="ECO:0000256" key="1">
    <source>
        <dbReference type="ARBA" id="ARBA00011045"/>
    </source>
</evidence>
<evidence type="ECO:0000313" key="6">
    <source>
        <dbReference type="Proteomes" id="UP000265703"/>
    </source>
</evidence>
<protein>
    <submittedName>
        <fullName evidence="5">Armadillo-type protein</fullName>
    </submittedName>
</protein>
<keyword evidence="6" id="KW-1185">Reference proteome</keyword>
<accession>A0A397TIV2</accession>
<dbReference type="InterPro" id="IPR013918">
    <property type="entry name" value="Nucleotide_exch_fac_Fes1"/>
</dbReference>
<dbReference type="EMBL" id="QKYT01000020">
    <property type="protein sequence ID" value="RIA98153.1"/>
    <property type="molecule type" value="Genomic_DNA"/>
</dbReference>
<dbReference type="SUPFAM" id="SSF48371">
    <property type="entry name" value="ARM repeat"/>
    <property type="match status" value="1"/>
</dbReference>
<feature type="domain" description="Nucleotide exchange factor Fes1" evidence="4">
    <location>
        <begin position="1"/>
        <end position="82"/>
    </location>
</feature>
<feature type="region of interest" description="Disordered" evidence="3">
    <location>
        <begin position="1"/>
        <end position="28"/>
    </location>
</feature>
<dbReference type="InterPro" id="IPR016024">
    <property type="entry name" value="ARM-type_fold"/>
</dbReference>
<comment type="similarity">
    <text evidence="1">Belongs to the FES1 family.</text>
</comment>
<sequence>MEKLLRWSVENSDPNGGPPQPPQDPEKKMDSEIIDAILGKSDATRIREAIEVISNPNETLENREIAFDNLELLVEQIDNAIDIENMNLWPKILSFLSLPETTLRMHAVWVCGTAIQNNIRAQKAFAEKGGIKLILDLLKNQNEDMEVRSKALYAISGAIKHYLPGLEQFEKEKGYETLIFLLQTSNDLTILRKTVFLFNTLLLQDLSRVATQIKEKGVARQMVKLLETYGENDEDLADKILRTLLQYPSKSLTEDEKNELRRILPEIKKKYGEVALSKSEWEELELRIK</sequence>
<proteinExistence type="inferred from homology"/>
<dbReference type="GO" id="GO:0005783">
    <property type="term" value="C:endoplasmic reticulum"/>
    <property type="evidence" value="ECO:0007669"/>
    <property type="project" value="TreeGrafter"/>
</dbReference>
<dbReference type="PANTHER" id="PTHR19316">
    <property type="entry name" value="PROTEIN FOLDING REGULATOR"/>
    <property type="match status" value="1"/>
</dbReference>
<organism evidence="5 6">
    <name type="scientific">Glomus cerebriforme</name>
    <dbReference type="NCBI Taxonomy" id="658196"/>
    <lineage>
        <taxon>Eukaryota</taxon>
        <taxon>Fungi</taxon>
        <taxon>Fungi incertae sedis</taxon>
        <taxon>Mucoromycota</taxon>
        <taxon>Glomeromycotina</taxon>
        <taxon>Glomeromycetes</taxon>
        <taxon>Glomerales</taxon>
        <taxon>Glomeraceae</taxon>
        <taxon>Glomus</taxon>
    </lineage>
</organism>
<gene>
    <name evidence="5" type="ORF">C1645_750748</name>
</gene>
<dbReference type="Pfam" id="PF08609">
    <property type="entry name" value="Fes1"/>
    <property type="match status" value="1"/>
</dbReference>
<dbReference type="InterPro" id="IPR011989">
    <property type="entry name" value="ARM-like"/>
</dbReference>
<dbReference type="InterPro" id="IPR050693">
    <property type="entry name" value="Hsp70_NEF-Inhibitors"/>
</dbReference>
<evidence type="ECO:0000313" key="5">
    <source>
        <dbReference type="EMBL" id="RIA98153.1"/>
    </source>
</evidence>